<sequence length="171" mass="19937">MFGLKKYNMAKFLQTKLPIWTFYTTSGGNAECEVEVVQTITQKSAALMRYFYDGSKKVASPQLGTFDQRHKDYMTVRTPGGYYLQERIVYAKHDYSCAVIEVTMKLCGHKHIYDLLVSNSSIKTGPHHKCIKQYRKRESKGRRVYHPYCQDILKNRGSFQNQSTKVERCLR</sequence>
<reference evidence="1" key="1">
    <citation type="submission" date="2020-03" db="EMBL/GenBank/DDBJ databases">
        <title>A transcriptome and proteome of the tick Rhipicephalus microplus shaped by the genetic composition of its hosts and developmental stage.</title>
        <authorList>
            <person name="Garcia G.R."/>
            <person name="Ribeiro J.M.C."/>
            <person name="Maruyama S.R."/>
            <person name="Gardinasse L.G."/>
            <person name="Nelson K."/>
            <person name="Ferreira B.R."/>
            <person name="Andrade T.G."/>
            <person name="Santos I.K.F.M."/>
        </authorList>
    </citation>
    <scope>NUCLEOTIDE SEQUENCE</scope>
    <source>
        <strain evidence="1">NSGR</strain>
        <tissue evidence="1">Salivary glands</tissue>
    </source>
</reference>
<name>A0A6G5A3I4_RHIMP</name>
<dbReference type="VEuPathDB" id="VectorBase:LOC119167322"/>
<protein>
    <submittedName>
        <fullName evidence="1">Putative group i salivary lipocalin lipocalin</fullName>
    </submittedName>
</protein>
<accession>A0A6G5A3I4</accession>
<evidence type="ECO:0000313" key="1">
    <source>
        <dbReference type="EMBL" id="NIE45562.1"/>
    </source>
</evidence>
<organism evidence="1">
    <name type="scientific">Rhipicephalus microplus</name>
    <name type="common">Cattle tick</name>
    <name type="synonym">Boophilus microplus</name>
    <dbReference type="NCBI Taxonomy" id="6941"/>
    <lineage>
        <taxon>Eukaryota</taxon>
        <taxon>Metazoa</taxon>
        <taxon>Ecdysozoa</taxon>
        <taxon>Arthropoda</taxon>
        <taxon>Chelicerata</taxon>
        <taxon>Arachnida</taxon>
        <taxon>Acari</taxon>
        <taxon>Parasitiformes</taxon>
        <taxon>Ixodida</taxon>
        <taxon>Ixodoidea</taxon>
        <taxon>Ixodidae</taxon>
        <taxon>Rhipicephalinae</taxon>
        <taxon>Rhipicephalus</taxon>
        <taxon>Boophilus</taxon>
    </lineage>
</organism>
<dbReference type="InterPro" id="IPR012674">
    <property type="entry name" value="Calycin"/>
</dbReference>
<proteinExistence type="predicted"/>
<dbReference type="AlphaFoldDB" id="A0A6G5A3I4"/>
<dbReference type="Gene3D" id="2.40.128.20">
    <property type="match status" value="1"/>
</dbReference>
<dbReference type="EMBL" id="GIKN01003289">
    <property type="protein sequence ID" value="NIE45562.1"/>
    <property type="molecule type" value="Transcribed_RNA"/>
</dbReference>